<proteinExistence type="predicted"/>
<protein>
    <submittedName>
        <fullName evidence="1">Uncharacterized protein</fullName>
    </submittedName>
</protein>
<evidence type="ECO:0000313" key="2">
    <source>
        <dbReference type="Proteomes" id="UP000433483"/>
    </source>
</evidence>
<gene>
    <name evidence="1" type="ORF">PF005_g27277</name>
</gene>
<name>A0A6A3VPJ2_9STRA</name>
<dbReference type="AlphaFoldDB" id="A0A6A3VPJ2"/>
<reference evidence="1 2" key="1">
    <citation type="submission" date="2018-08" db="EMBL/GenBank/DDBJ databases">
        <title>Genomic investigation of the strawberry pathogen Phytophthora fragariae indicates pathogenicity is determined by transcriptional variation in three key races.</title>
        <authorList>
            <person name="Adams T.M."/>
            <person name="Armitage A.D."/>
            <person name="Sobczyk M.K."/>
            <person name="Bates H.J."/>
            <person name="Dunwell J.M."/>
            <person name="Nellist C.F."/>
            <person name="Harrison R.J."/>
        </authorList>
    </citation>
    <scope>NUCLEOTIDE SEQUENCE [LARGE SCALE GENOMIC DNA]</scope>
    <source>
        <strain evidence="1 2">NOV-27</strain>
    </source>
</reference>
<keyword evidence="2" id="KW-1185">Reference proteome</keyword>
<accession>A0A6A3VPJ2</accession>
<organism evidence="1 2">
    <name type="scientific">Phytophthora fragariae</name>
    <dbReference type="NCBI Taxonomy" id="53985"/>
    <lineage>
        <taxon>Eukaryota</taxon>
        <taxon>Sar</taxon>
        <taxon>Stramenopiles</taxon>
        <taxon>Oomycota</taxon>
        <taxon>Peronosporomycetes</taxon>
        <taxon>Peronosporales</taxon>
        <taxon>Peronosporaceae</taxon>
        <taxon>Phytophthora</taxon>
    </lineage>
</organism>
<dbReference type="EMBL" id="QXGB01003378">
    <property type="protein sequence ID" value="KAE9171121.1"/>
    <property type="molecule type" value="Genomic_DNA"/>
</dbReference>
<sequence length="77" mass="8195">MASYRGAWTLAAVAIARRSGYTAQRHYCHVKTGGSLHAQRPLPHAALPRARGTACVVRGGVCHHASSTNTTRARSAE</sequence>
<dbReference type="Proteomes" id="UP000433483">
    <property type="component" value="Unassembled WGS sequence"/>
</dbReference>
<evidence type="ECO:0000313" key="1">
    <source>
        <dbReference type="EMBL" id="KAE9171121.1"/>
    </source>
</evidence>
<comment type="caution">
    <text evidence="1">The sequence shown here is derived from an EMBL/GenBank/DDBJ whole genome shotgun (WGS) entry which is preliminary data.</text>
</comment>